<feature type="region of interest" description="Disordered" evidence="1">
    <location>
        <begin position="1"/>
        <end position="46"/>
    </location>
</feature>
<dbReference type="RefSeq" id="WP_350791589.1">
    <property type="nucleotide sequence ID" value="NZ_JBEPEK010000771.1"/>
</dbReference>
<reference evidence="2 3" key="1">
    <citation type="submission" date="2024-06" db="EMBL/GenBank/DDBJ databases">
        <title>The Natural Products Discovery Center: Release of the First 8490 Sequenced Strains for Exploring Actinobacteria Biosynthetic Diversity.</title>
        <authorList>
            <person name="Kalkreuter E."/>
            <person name="Kautsar S.A."/>
            <person name="Yang D."/>
            <person name="Bader C.D."/>
            <person name="Teijaro C.N."/>
            <person name="Fluegel L."/>
            <person name="Davis C.M."/>
            <person name="Simpson J.R."/>
            <person name="Lauterbach L."/>
            <person name="Steele A.D."/>
            <person name="Gui C."/>
            <person name="Meng S."/>
            <person name="Li G."/>
            <person name="Viehrig K."/>
            <person name="Ye F."/>
            <person name="Su P."/>
            <person name="Kiefer A.F."/>
            <person name="Nichols A."/>
            <person name="Cepeda A.J."/>
            <person name="Yan W."/>
            <person name="Fan B."/>
            <person name="Jiang Y."/>
            <person name="Adhikari A."/>
            <person name="Zheng C.-J."/>
            <person name="Schuster L."/>
            <person name="Cowan T.M."/>
            <person name="Smanski M.J."/>
            <person name="Chevrette M.G."/>
            <person name="De Carvalho L.P.S."/>
            <person name="Shen B."/>
        </authorList>
    </citation>
    <scope>NUCLEOTIDE SEQUENCE [LARGE SCALE GENOMIC DNA]</scope>
    <source>
        <strain evidence="2 3">NPDC000234</strain>
    </source>
</reference>
<name>A0ABV1XE16_9ACTN</name>
<proteinExistence type="predicted"/>
<feature type="compositionally biased region" description="Low complexity" evidence="1">
    <location>
        <begin position="33"/>
        <end position="46"/>
    </location>
</feature>
<protein>
    <submittedName>
        <fullName evidence="2">Uncharacterized protein</fullName>
    </submittedName>
</protein>
<evidence type="ECO:0000256" key="1">
    <source>
        <dbReference type="SAM" id="MobiDB-lite"/>
    </source>
</evidence>
<sequence length="46" mass="4702">MSSHRIGFDRGAVTVPAGEPPLYGTEPPRTVGRARAASAGRGPARA</sequence>
<organism evidence="2 3">
    <name type="scientific">Streptomyces hyaluromycini</name>
    <dbReference type="NCBI Taxonomy" id="1377993"/>
    <lineage>
        <taxon>Bacteria</taxon>
        <taxon>Bacillati</taxon>
        <taxon>Actinomycetota</taxon>
        <taxon>Actinomycetes</taxon>
        <taxon>Kitasatosporales</taxon>
        <taxon>Streptomycetaceae</taxon>
        <taxon>Streptomyces</taxon>
    </lineage>
</organism>
<gene>
    <name evidence="2" type="ORF">ABT404_48815</name>
</gene>
<evidence type="ECO:0000313" key="2">
    <source>
        <dbReference type="EMBL" id="MER7187281.1"/>
    </source>
</evidence>
<accession>A0ABV1XE16</accession>
<dbReference type="Proteomes" id="UP001474181">
    <property type="component" value="Unassembled WGS sequence"/>
</dbReference>
<dbReference type="EMBL" id="JBEPEK010000771">
    <property type="protein sequence ID" value="MER7187281.1"/>
    <property type="molecule type" value="Genomic_DNA"/>
</dbReference>
<evidence type="ECO:0000313" key="3">
    <source>
        <dbReference type="Proteomes" id="UP001474181"/>
    </source>
</evidence>
<keyword evidence="3" id="KW-1185">Reference proteome</keyword>
<comment type="caution">
    <text evidence="2">The sequence shown here is derived from an EMBL/GenBank/DDBJ whole genome shotgun (WGS) entry which is preliminary data.</text>
</comment>